<comment type="similarity">
    <text evidence="5">Belongs to the peptidase S1 family. CLIP subfamily.</text>
</comment>
<dbReference type="InterPro" id="IPR009003">
    <property type="entry name" value="Peptidase_S1_PA"/>
</dbReference>
<dbReference type="EMBL" id="JASPKZ010001579">
    <property type="protein sequence ID" value="KAJ9597893.1"/>
    <property type="molecule type" value="Genomic_DNA"/>
</dbReference>
<dbReference type="CDD" id="cd00190">
    <property type="entry name" value="Tryp_SPc"/>
    <property type="match status" value="2"/>
</dbReference>
<dbReference type="InterPro" id="IPR001254">
    <property type="entry name" value="Trypsin_dom"/>
</dbReference>
<dbReference type="InterPro" id="IPR018114">
    <property type="entry name" value="TRYPSIN_HIS"/>
</dbReference>
<feature type="non-terminal residue" evidence="7">
    <location>
        <position position="434"/>
    </location>
</feature>
<dbReference type="PROSITE" id="PS50240">
    <property type="entry name" value="TRYPSIN_DOM"/>
    <property type="match status" value="2"/>
</dbReference>
<dbReference type="SMART" id="SM00020">
    <property type="entry name" value="Tryp_SPc"/>
    <property type="match status" value="2"/>
</dbReference>
<dbReference type="AlphaFoldDB" id="A0AAD8AHI2"/>
<feature type="non-terminal residue" evidence="7">
    <location>
        <position position="1"/>
    </location>
</feature>
<gene>
    <name evidence="7" type="ORF">L9F63_011259</name>
</gene>
<sequence length="434" mass="46382">LSLEYNGEHVCGASIISNDWAVTATHCVIDTSPNEVQFRAGSSMRGAGGTLHLAERIVTHPNFTDEPTDFDIAVVKVSVPFTYGPGVQPISMVTKEPGAGEMGTITGWGYIDISQETLASRLQVGHVPIVGHDECNTIYMLINGITEDMLCAGLDEGGVDACLADSGGPLVVLGNLAGAALIVGGEDADIENYPYQLSLEYDGEHICGGAIIGTSWVLTAAHCVLTREEAKTQFRAGSSLKNNGGTLHPAKKFYIHPNFVLSPLQNDLAVVKNFVFFAITSITYQGHSMQNCMTKNISNFKLNQSVTFIPLSKQPIELATEEPKSGEVAEITGWGATNADENEFPSQLQVVSVPIVDRQICDYDYQQLGGIRNDMICAGMNEGGKDACAYDSGGPLVVVTKQVGIVSWGIGCGLPRYPGIYSNVALLRDFVVNI</sequence>
<evidence type="ECO:0000256" key="1">
    <source>
        <dbReference type="ARBA" id="ARBA00022670"/>
    </source>
</evidence>
<evidence type="ECO:0000259" key="6">
    <source>
        <dbReference type="PROSITE" id="PS50240"/>
    </source>
</evidence>
<reference evidence="7" key="2">
    <citation type="submission" date="2023-05" db="EMBL/GenBank/DDBJ databases">
        <authorList>
            <person name="Fouks B."/>
        </authorList>
    </citation>
    <scope>NUCLEOTIDE SEQUENCE</scope>
    <source>
        <strain evidence="7">Stay&amp;Tobe</strain>
        <tissue evidence="7">Testes</tissue>
    </source>
</reference>
<evidence type="ECO:0000256" key="2">
    <source>
        <dbReference type="ARBA" id="ARBA00022801"/>
    </source>
</evidence>
<evidence type="ECO:0000256" key="3">
    <source>
        <dbReference type="ARBA" id="ARBA00022825"/>
    </source>
</evidence>
<evidence type="ECO:0000256" key="4">
    <source>
        <dbReference type="ARBA" id="ARBA00023157"/>
    </source>
</evidence>
<dbReference type="InterPro" id="IPR050430">
    <property type="entry name" value="Peptidase_S1"/>
</dbReference>
<name>A0AAD8AHI2_DIPPU</name>
<dbReference type="PRINTS" id="PR00722">
    <property type="entry name" value="CHYMOTRYPSIN"/>
</dbReference>
<dbReference type="InterPro" id="IPR043504">
    <property type="entry name" value="Peptidase_S1_PA_chymotrypsin"/>
</dbReference>
<feature type="domain" description="Peptidase S1" evidence="6">
    <location>
        <begin position="182"/>
        <end position="434"/>
    </location>
</feature>
<evidence type="ECO:0000313" key="8">
    <source>
        <dbReference type="Proteomes" id="UP001233999"/>
    </source>
</evidence>
<dbReference type="PROSITE" id="PS00134">
    <property type="entry name" value="TRYPSIN_HIS"/>
    <property type="match status" value="1"/>
</dbReference>
<dbReference type="PANTHER" id="PTHR24276">
    <property type="entry name" value="POLYSERASE-RELATED"/>
    <property type="match status" value="1"/>
</dbReference>
<dbReference type="Gene3D" id="2.40.10.10">
    <property type="entry name" value="Trypsin-like serine proteases"/>
    <property type="match status" value="5"/>
</dbReference>
<keyword evidence="8" id="KW-1185">Reference proteome</keyword>
<dbReference type="Proteomes" id="UP001233999">
    <property type="component" value="Unassembled WGS sequence"/>
</dbReference>
<dbReference type="Pfam" id="PF00089">
    <property type="entry name" value="Trypsin"/>
    <property type="match status" value="3"/>
</dbReference>
<dbReference type="GO" id="GO:0004252">
    <property type="term" value="F:serine-type endopeptidase activity"/>
    <property type="evidence" value="ECO:0007669"/>
    <property type="project" value="InterPro"/>
</dbReference>
<reference evidence="7" key="1">
    <citation type="journal article" date="2023" name="IScience">
        <title>Live-bearing cockroach genome reveals convergent evolutionary mechanisms linked to viviparity in insects and beyond.</title>
        <authorList>
            <person name="Fouks B."/>
            <person name="Harrison M.C."/>
            <person name="Mikhailova A.A."/>
            <person name="Marchal E."/>
            <person name="English S."/>
            <person name="Carruthers M."/>
            <person name="Jennings E.C."/>
            <person name="Chiamaka E.L."/>
            <person name="Frigard R.A."/>
            <person name="Pippel M."/>
            <person name="Attardo G.M."/>
            <person name="Benoit J.B."/>
            <person name="Bornberg-Bauer E."/>
            <person name="Tobe S.S."/>
        </authorList>
    </citation>
    <scope>NUCLEOTIDE SEQUENCE</scope>
    <source>
        <strain evidence="7">Stay&amp;Tobe</strain>
    </source>
</reference>
<dbReference type="SUPFAM" id="SSF50494">
    <property type="entry name" value="Trypsin-like serine proteases"/>
    <property type="match status" value="2"/>
</dbReference>
<dbReference type="GO" id="GO:0006508">
    <property type="term" value="P:proteolysis"/>
    <property type="evidence" value="ECO:0007669"/>
    <property type="project" value="UniProtKB-KW"/>
</dbReference>
<keyword evidence="4" id="KW-1015">Disulfide bond</keyword>
<keyword evidence="3" id="KW-0720">Serine protease</keyword>
<proteinExistence type="inferred from homology"/>
<dbReference type="PANTHER" id="PTHR24276:SF91">
    <property type="entry name" value="AT26814P-RELATED"/>
    <property type="match status" value="1"/>
</dbReference>
<keyword evidence="2" id="KW-0378">Hydrolase</keyword>
<accession>A0AAD8AHI2</accession>
<dbReference type="InterPro" id="IPR001314">
    <property type="entry name" value="Peptidase_S1A"/>
</dbReference>
<comment type="caution">
    <text evidence="7">The sequence shown here is derived from an EMBL/GenBank/DDBJ whole genome shotgun (WGS) entry which is preliminary data.</text>
</comment>
<protein>
    <recommendedName>
        <fullName evidence="6">Peptidase S1 domain-containing protein</fullName>
    </recommendedName>
</protein>
<feature type="domain" description="Peptidase S1" evidence="6">
    <location>
        <begin position="1"/>
        <end position="184"/>
    </location>
</feature>
<dbReference type="FunFam" id="2.40.10.10:FF:000068">
    <property type="entry name" value="transmembrane protease serine 2"/>
    <property type="match status" value="2"/>
</dbReference>
<keyword evidence="1" id="KW-0645">Protease</keyword>
<organism evidence="7 8">
    <name type="scientific">Diploptera punctata</name>
    <name type="common">Pacific beetle cockroach</name>
    <dbReference type="NCBI Taxonomy" id="6984"/>
    <lineage>
        <taxon>Eukaryota</taxon>
        <taxon>Metazoa</taxon>
        <taxon>Ecdysozoa</taxon>
        <taxon>Arthropoda</taxon>
        <taxon>Hexapoda</taxon>
        <taxon>Insecta</taxon>
        <taxon>Pterygota</taxon>
        <taxon>Neoptera</taxon>
        <taxon>Polyneoptera</taxon>
        <taxon>Dictyoptera</taxon>
        <taxon>Blattodea</taxon>
        <taxon>Blaberoidea</taxon>
        <taxon>Blaberidae</taxon>
        <taxon>Diplopterinae</taxon>
        <taxon>Diploptera</taxon>
    </lineage>
</organism>
<evidence type="ECO:0000313" key="7">
    <source>
        <dbReference type="EMBL" id="KAJ9597893.1"/>
    </source>
</evidence>
<evidence type="ECO:0000256" key="5">
    <source>
        <dbReference type="ARBA" id="ARBA00024195"/>
    </source>
</evidence>
<dbReference type="FunFam" id="2.40.10.10:FF:000002">
    <property type="entry name" value="Transmembrane protease serine"/>
    <property type="match status" value="1"/>
</dbReference>